<keyword evidence="2" id="KW-1185">Reference proteome</keyword>
<gene>
    <name evidence="1" type="ORF">AMTR_s00012p00227950</name>
</gene>
<dbReference type="Gramene" id="ERN07890">
    <property type="protein sequence ID" value="ERN07890"/>
    <property type="gene ID" value="AMTR_s00012p00227950"/>
</dbReference>
<evidence type="ECO:0000313" key="2">
    <source>
        <dbReference type="Proteomes" id="UP000017836"/>
    </source>
</evidence>
<organism evidence="1 2">
    <name type="scientific">Amborella trichopoda</name>
    <dbReference type="NCBI Taxonomy" id="13333"/>
    <lineage>
        <taxon>Eukaryota</taxon>
        <taxon>Viridiplantae</taxon>
        <taxon>Streptophyta</taxon>
        <taxon>Embryophyta</taxon>
        <taxon>Tracheophyta</taxon>
        <taxon>Spermatophyta</taxon>
        <taxon>Magnoliopsida</taxon>
        <taxon>Amborellales</taxon>
        <taxon>Amborellaceae</taxon>
        <taxon>Amborella</taxon>
    </lineage>
</organism>
<dbReference type="HOGENOM" id="CLU_1818393_0_0_1"/>
<dbReference type="AlphaFoldDB" id="W1PL76"/>
<dbReference type="EMBL" id="KI393609">
    <property type="protein sequence ID" value="ERN07890.1"/>
    <property type="molecule type" value="Genomic_DNA"/>
</dbReference>
<name>W1PL76_AMBTC</name>
<protein>
    <submittedName>
        <fullName evidence="1">Uncharacterized protein</fullName>
    </submittedName>
</protein>
<dbReference type="Proteomes" id="UP000017836">
    <property type="component" value="Unassembled WGS sequence"/>
</dbReference>
<proteinExistence type="predicted"/>
<accession>W1PL76</accession>
<evidence type="ECO:0000313" key="1">
    <source>
        <dbReference type="EMBL" id="ERN07890.1"/>
    </source>
</evidence>
<reference evidence="2" key="1">
    <citation type="journal article" date="2013" name="Science">
        <title>The Amborella genome and the evolution of flowering plants.</title>
        <authorList>
            <consortium name="Amborella Genome Project"/>
        </authorList>
    </citation>
    <scope>NUCLEOTIDE SEQUENCE [LARGE SCALE GENOMIC DNA]</scope>
</reference>
<sequence>MSAHSSIDTTTRGHECINQRKESNLSILFFFATMSAHFSSRAKELQAVELYLKWMELNHHKWYSRPNTNGITTSLISSLFQPLPSAIAASVGWIAKESRLTCSGTGEFMLSSGKVVPDFPTNLCRREGRGDRISSLTTYSIL</sequence>